<dbReference type="InterPro" id="IPR018936">
    <property type="entry name" value="PI3/4_kinase_CS"/>
</dbReference>
<dbReference type="Gene3D" id="3.30.1010.10">
    <property type="entry name" value="Phosphatidylinositol 3-kinase Catalytic Subunit, Chain A, domain 4"/>
    <property type="match status" value="1"/>
</dbReference>
<gene>
    <name evidence="8" type="ORF">A3770_03p22790</name>
</gene>
<organism evidence="8 9">
    <name type="scientific">Chloropicon primus</name>
    <dbReference type="NCBI Taxonomy" id="1764295"/>
    <lineage>
        <taxon>Eukaryota</taxon>
        <taxon>Viridiplantae</taxon>
        <taxon>Chlorophyta</taxon>
        <taxon>Chloropicophyceae</taxon>
        <taxon>Chloropicales</taxon>
        <taxon>Chloropicaceae</taxon>
        <taxon>Chloropicon</taxon>
    </lineage>
</organism>
<dbReference type="Gene3D" id="1.25.40.70">
    <property type="entry name" value="Phosphatidylinositol 3-kinase, accessory domain (PIK)"/>
    <property type="match status" value="1"/>
</dbReference>
<dbReference type="PROSITE" id="PS51545">
    <property type="entry name" value="PIK_HELICAL"/>
    <property type="match status" value="1"/>
</dbReference>
<protein>
    <recommendedName>
        <fullName evidence="2">1-phosphatidylinositol 4-kinase</fullName>
        <ecNumber evidence="2">2.7.1.67</ecNumber>
    </recommendedName>
</protein>
<name>A0A5B8MHL1_9CHLO</name>
<dbReference type="SUPFAM" id="SSF56112">
    <property type="entry name" value="Protein kinase-like (PK-like)"/>
    <property type="match status" value="1"/>
</dbReference>
<keyword evidence="3" id="KW-0808">Transferase</keyword>
<dbReference type="InterPro" id="IPR015433">
    <property type="entry name" value="PI3/4_kinase"/>
</dbReference>
<reference evidence="8 9" key="1">
    <citation type="submission" date="2018-07" db="EMBL/GenBank/DDBJ databases">
        <title>The complete nuclear genome of the prasinophyte Chloropicon primus (CCMP1205).</title>
        <authorList>
            <person name="Pombert J.-F."/>
            <person name="Otis C."/>
            <person name="Turmel M."/>
            <person name="Lemieux C."/>
        </authorList>
    </citation>
    <scope>NUCLEOTIDE SEQUENCE [LARGE SCALE GENOMIC DNA]</scope>
    <source>
        <strain evidence="8 9">CCMP1205</strain>
    </source>
</reference>
<dbReference type="Pfam" id="PF00454">
    <property type="entry name" value="PI3_PI4_kinase"/>
    <property type="match status" value="1"/>
</dbReference>
<dbReference type="EC" id="2.7.1.67" evidence="2"/>
<dbReference type="InterPro" id="IPR000403">
    <property type="entry name" value="PI3/4_kinase_cat_dom"/>
</dbReference>
<evidence type="ECO:0000259" key="6">
    <source>
        <dbReference type="PROSITE" id="PS50290"/>
    </source>
</evidence>
<evidence type="ECO:0000256" key="3">
    <source>
        <dbReference type="ARBA" id="ARBA00022679"/>
    </source>
</evidence>
<dbReference type="InterPro" id="IPR036940">
    <property type="entry name" value="PI3/4_kinase_cat_sf"/>
</dbReference>
<feature type="compositionally biased region" description="Acidic residues" evidence="5">
    <location>
        <begin position="199"/>
        <end position="220"/>
    </location>
</feature>
<evidence type="ECO:0000256" key="2">
    <source>
        <dbReference type="ARBA" id="ARBA00012169"/>
    </source>
</evidence>
<dbReference type="GO" id="GO:0048015">
    <property type="term" value="P:phosphatidylinositol-mediated signaling"/>
    <property type="evidence" value="ECO:0007669"/>
    <property type="project" value="TreeGrafter"/>
</dbReference>
<dbReference type="PANTHER" id="PTHR10048">
    <property type="entry name" value="PHOSPHATIDYLINOSITOL KINASE"/>
    <property type="match status" value="1"/>
</dbReference>
<dbReference type="PROSITE" id="PS50290">
    <property type="entry name" value="PI3_4_KINASE_3"/>
    <property type="match status" value="1"/>
</dbReference>
<dbReference type="SMART" id="SM00146">
    <property type="entry name" value="PI3Kc"/>
    <property type="match status" value="1"/>
</dbReference>
<dbReference type="InterPro" id="IPR049160">
    <property type="entry name" value="PI4KB-PIK1_PIK"/>
</dbReference>
<dbReference type="PROSITE" id="PS00916">
    <property type="entry name" value="PI3_4_KINASE_2"/>
    <property type="match status" value="1"/>
</dbReference>
<dbReference type="GO" id="GO:0046854">
    <property type="term" value="P:phosphatidylinositol phosphate biosynthetic process"/>
    <property type="evidence" value="ECO:0007669"/>
    <property type="project" value="InterPro"/>
</dbReference>
<feature type="region of interest" description="Disordered" evidence="5">
    <location>
        <begin position="355"/>
        <end position="409"/>
    </location>
</feature>
<dbReference type="PROSITE" id="PS00915">
    <property type="entry name" value="PI3_4_KINASE_1"/>
    <property type="match status" value="1"/>
</dbReference>
<dbReference type="InterPro" id="IPR016024">
    <property type="entry name" value="ARM-type_fold"/>
</dbReference>
<dbReference type="InterPro" id="IPR042236">
    <property type="entry name" value="PI3K_accessory_sf"/>
</dbReference>
<dbReference type="OrthoDB" id="10264149at2759"/>
<keyword evidence="4 8" id="KW-0418">Kinase</keyword>
<accession>A0A5B8MHL1</accession>
<dbReference type="InterPro" id="IPR011009">
    <property type="entry name" value="Kinase-like_dom_sf"/>
</dbReference>
<evidence type="ECO:0000313" key="8">
    <source>
        <dbReference type="EMBL" id="QDZ19761.1"/>
    </source>
</evidence>
<evidence type="ECO:0000313" key="9">
    <source>
        <dbReference type="Proteomes" id="UP000316726"/>
    </source>
</evidence>
<feature type="compositionally biased region" description="Low complexity" evidence="5">
    <location>
        <begin position="355"/>
        <end position="367"/>
    </location>
</feature>
<sequence>MEPIEEEIPTEFVPKDVSPRASVLTSSQTPESQTDLLLRLFDSNFFDEWMAVSYLFKHSGTGIEDYICNRLYDFPDRKLEKYLPQICIILASRGTSSLERFFNDLCSRSLNVAVKGYWLLTSFIDDYQKNESQQKHIKRLVNECCDAALTGHWVLPFRGHLETTHQQAKLAQAAAAEEEKPSAVDSPAARKLGFHEGKEDDESGESDRDSDSEDLTEGNENESARPSSVPALPLQDCERRSSNASGGVFSPLTSPRMRKNTFAATLDLFEALCEVSARLAAMPSDERQDALVSMLHEINRALESPEAAGSACIFPMCTKSERVVRLAVHDAILMNSREKVPFMIPLEVIAEEEATSTSTRTSPYTTPMKINQRSNGEGHFGRKDSYNYTSPSDRPYNHASPGADAGADTVLHGSQTTTMKADQDEDSDDSAKLLEEIALGFDSQIMDPLSNADAARSVSEAIDEAMTSICGEPPIVSVSLHVQEKKLLDRSWFGFGKKSPTEQVVKVKIGVVGTDLSFKHLSNKKSLRKSRRVPSYEALKTMAEKHRKQSAPAHNNLSADDPPSVAIKKAAGTYFDVKTLFGESFAQQKARLRGDSVFGSQPGWNVRSVIVKAGDDCRQELMAVQLLKEFHSIFVQDGLQAWLRPIKVLVTSSHSALIETVVDAQSIHSIKGKLPKGFSLADFFDEKYKKGSRAHTVAKRNFVESMAGYSIVSYLLQIKDRHNANILLDEAGHLVHIDFGFMLSNSPGGINFETAPFKLTREFLEVMDSDADGKGSELFDYFKILCIQVFLSCRKHAQHFLDLVEMMQHSAFPCFSGGPRVLNALKKRFHLSATEEECIEIVLNMISDSMDAWRTRQYDYYQRVLNGIL</sequence>
<dbReference type="Gene3D" id="1.10.1070.11">
    <property type="entry name" value="Phosphatidylinositol 3-/4-kinase, catalytic domain"/>
    <property type="match status" value="1"/>
</dbReference>
<feature type="domain" description="PIK helical" evidence="7">
    <location>
        <begin position="1"/>
        <end position="143"/>
    </location>
</feature>
<feature type="region of interest" description="Disordered" evidence="5">
    <location>
        <begin position="168"/>
        <end position="233"/>
    </location>
</feature>
<dbReference type="GO" id="GO:0004430">
    <property type="term" value="F:1-phosphatidylinositol 4-kinase activity"/>
    <property type="evidence" value="ECO:0007669"/>
    <property type="project" value="UniProtKB-EC"/>
</dbReference>
<comment type="catalytic activity">
    <reaction evidence="1">
        <text>a 1,2-diacyl-sn-glycero-3-phospho-(1D-myo-inositol) + ATP = a 1,2-diacyl-sn-glycero-3-phospho-(1D-myo-inositol 4-phosphate) + ADP + H(+)</text>
        <dbReference type="Rhea" id="RHEA:19877"/>
        <dbReference type="ChEBI" id="CHEBI:15378"/>
        <dbReference type="ChEBI" id="CHEBI:30616"/>
        <dbReference type="ChEBI" id="CHEBI:57880"/>
        <dbReference type="ChEBI" id="CHEBI:58178"/>
        <dbReference type="ChEBI" id="CHEBI:456216"/>
        <dbReference type="EC" id="2.7.1.67"/>
    </reaction>
</comment>
<dbReference type="GO" id="GO:0016020">
    <property type="term" value="C:membrane"/>
    <property type="evidence" value="ECO:0007669"/>
    <property type="project" value="TreeGrafter"/>
</dbReference>
<dbReference type="PANTHER" id="PTHR10048:SF22">
    <property type="entry name" value="PHOSPHATIDYLINOSITOL 4-KINASE BETA"/>
    <property type="match status" value="1"/>
</dbReference>
<evidence type="ECO:0000256" key="4">
    <source>
        <dbReference type="ARBA" id="ARBA00022777"/>
    </source>
</evidence>
<dbReference type="InterPro" id="IPR001263">
    <property type="entry name" value="PI3K_accessory_dom"/>
</dbReference>
<dbReference type="InterPro" id="IPR057754">
    <property type="entry name" value="PI4-kinase_beta/PIK1_cat"/>
</dbReference>
<dbReference type="EMBL" id="CP031036">
    <property type="protein sequence ID" value="QDZ19761.1"/>
    <property type="molecule type" value="Genomic_DNA"/>
</dbReference>
<dbReference type="CDD" id="cd05168">
    <property type="entry name" value="PI4Kc_III_beta"/>
    <property type="match status" value="1"/>
</dbReference>
<dbReference type="SUPFAM" id="SSF48371">
    <property type="entry name" value="ARM repeat"/>
    <property type="match status" value="1"/>
</dbReference>
<evidence type="ECO:0000256" key="5">
    <source>
        <dbReference type="SAM" id="MobiDB-lite"/>
    </source>
</evidence>
<dbReference type="Proteomes" id="UP000316726">
    <property type="component" value="Chromosome 3"/>
</dbReference>
<evidence type="ECO:0000259" key="7">
    <source>
        <dbReference type="PROSITE" id="PS51545"/>
    </source>
</evidence>
<keyword evidence="9" id="KW-1185">Reference proteome</keyword>
<dbReference type="AlphaFoldDB" id="A0A5B8MHL1"/>
<dbReference type="FunFam" id="1.10.1070.11:FF:000016">
    <property type="entry name" value="PIK1p Phosphatidylinositol 4-kinase"/>
    <property type="match status" value="1"/>
</dbReference>
<feature type="domain" description="PI3K/PI4K catalytic" evidence="6">
    <location>
        <begin position="574"/>
        <end position="854"/>
    </location>
</feature>
<dbReference type="GO" id="GO:0005737">
    <property type="term" value="C:cytoplasm"/>
    <property type="evidence" value="ECO:0007669"/>
    <property type="project" value="TreeGrafter"/>
</dbReference>
<dbReference type="STRING" id="1764295.A0A5B8MHL1"/>
<proteinExistence type="predicted"/>
<dbReference type="Pfam" id="PF21245">
    <property type="entry name" value="PI4KB-PIK1_PIK"/>
    <property type="match status" value="1"/>
</dbReference>
<evidence type="ECO:0000256" key="1">
    <source>
        <dbReference type="ARBA" id="ARBA00001686"/>
    </source>
</evidence>